<dbReference type="InterPro" id="IPR012334">
    <property type="entry name" value="Pectin_lyas_fold"/>
</dbReference>
<dbReference type="InterPro" id="IPR011050">
    <property type="entry name" value="Pectin_lyase_fold/virulence"/>
</dbReference>
<dbReference type="InterPro" id="IPR024535">
    <property type="entry name" value="RHGA/B-epi-like_pectate_lyase"/>
</dbReference>
<protein>
    <recommendedName>
        <fullName evidence="1">Rhamnogalacturonase A/B/Epimerase-like pectate lyase domain-containing protein</fullName>
    </recommendedName>
</protein>
<dbReference type="RefSeq" id="WP_184159072.1">
    <property type="nucleotide sequence ID" value="NZ_JACHLC010000001.1"/>
</dbReference>
<gene>
    <name evidence="2" type="ORF">HNP36_001390</name>
</gene>
<dbReference type="Pfam" id="PF12708">
    <property type="entry name" value="Pect-lyase_RHGA_epim"/>
    <property type="match status" value="1"/>
</dbReference>
<feature type="domain" description="Rhamnogalacturonase A/B/Epimerase-like pectate lyase" evidence="1">
    <location>
        <begin position="68"/>
        <end position="116"/>
    </location>
</feature>
<dbReference type="Gene3D" id="2.160.20.10">
    <property type="entry name" value="Single-stranded right-handed beta-helix, Pectin lyase-like"/>
    <property type="match status" value="1"/>
</dbReference>
<name>A0A841N1N1_9FLAO</name>
<dbReference type="Proteomes" id="UP000589738">
    <property type="component" value="Unassembled WGS sequence"/>
</dbReference>
<evidence type="ECO:0000313" key="3">
    <source>
        <dbReference type="Proteomes" id="UP000589738"/>
    </source>
</evidence>
<dbReference type="EMBL" id="JACHLC010000001">
    <property type="protein sequence ID" value="MBB6370337.1"/>
    <property type="molecule type" value="Genomic_DNA"/>
</dbReference>
<keyword evidence="3" id="KW-1185">Reference proteome</keyword>
<organism evidence="2 3">
    <name type="scientific">Chryseobacterium shigense</name>
    <dbReference type="NCBI Taxonomy" id="297244"/>
    <lineage>
        <taxon>Bacteria</taxon>
        <taxon>Pseudomonadati</taxon>
        <taxon>Bacteroidota</taxon>
        <taxon>Flavobacteriia</taxon>
        <taxon>Flavobacteriales</taxon>
        <taxon>Weeksellaceae</taxon>
        <taxon>Chryseobacterium group</taxon>
        <taxon>Chryseobacterium</taxon>
    </lineage>
</organism>
<proteinExistence type="predicted"/>
<reference evidence="2 3" key="1">
    <citation type="submission" date="2020-08" db="EMBL/GenBank/DDBJ databases">
        <title>Functional genomics of gut bacteria from endangered species of beetles.</title>
        <authorList>
            <person name="Carlos-Shanley C."/>
        </authorList>
    </citation>
    <scope>NUCLEOTIDE SEQUENCE [LARGE SCALE GENOMIC DNA]</scope>
    <source>
        <strain evidence="2 3">S00136</strain>
    </source>
</reference>
<sequence length="547" mass="60793">MATIELNDQFTNEWTVFEEAEYKYYDHNPNTVPPLITPPPITIDDCDGIIYKNIDDKYYRRVLVDDTVNVKWFGAKGDGETDDTEAIKNAIESYHSVRFDRGRYIINSTIEIPMEFSGRSISGSGSDIWDKNSTVLTTKNSNTIFTGAEGLNTFKISNLIFDGKHNDHATTSGTIAMDFTEGGGLILDRVVVKNFSEYGLYSKRGLLRIENCYFRDNKVGAQIYSDSSISNSEFAAGDIPLRLVAGGNRLVNVWCNSGKVSCLDIEPLDTDTGHQNTSITNLYIGEVESDQTEAYAIRIRGNDIKRVQQVQISNSFFVHAAGDSLNGFVYTDKADEIILNGINVLGRGLYSTANEYTSHFVKGINSNRITIASSVINGINKNAIYQGSNCYDWEIFNNTFNNCGDHIAVNDEGANIYVAEALGRTSVIGNKFLVASGSSVPYAAYVSSIDSLNWDSNFISYPNAIIVKDPTYTSSPENNFSGSFYRNGNDFKTVNKAALTASYFDHGFVRPNKNLKHAQFFYDSNHRKPIWYDGLDSTWKDSTGAVI</sequence>
<comment type="caution">
    <text evidence="2">The sequence shown here is derived from an EMBL/GenBank/DDBJ whole genome shotgun (WGS) entry which is preliminary data.</text>
</comment>
<dbReference type="SUPFAM" id="SSF51126">
    <property type="entry name" value="Pectin lyase-like"/>
    <property type="match status" value="1"/>
</dbReference>
<evidence type="ECO:0000259" key="1">
    <source>
        <dbReference type="Pfam" id="PF12708"/>
    </source>
</evidence>
<accession>A0A841N1N1</accession>
<dbReference type="AlphaFoldDB" id="A0A841N1N1"/>
<evidence type="ECO:0000313" key="2">
    <source>
        <dbReference type="EMBL" id="MBB6370337.1"/>
    </source>
</evidence>